<evidence type="ECO:0008006" key="4">
    <source>
        <dbReference type="Google" id="ProtNLM"/>
    </source>
</evidence>
<dbReference type="OrthoDB" id="7685730at2759"/>
<dbReference type="PANTHER" id="PTHR33053:SF9">
    <property type="entry name" value="AGAP000105-PA"/>
    <property type="match status" value="1"/>
</dbReference>
<sequence length="975" mass="112315">MSTGYNRLKKYRQLKTHAVEFTTSSESLNNNSQVESQNDEASIDVPMEIDVIHNYSSSHESANRNNTCTNYDYGSNNDDNLSDMTYSSFEDGIRSPDDTCQSSHESSTSDFISVQESDCNDTVILPSLRQKLQGWAVKFRSNLTVETIENLLEILRDEQLPDIPKSAASLLETKSNRNVTEMESLKNTNGYYVYFGIKDCLKWVITEEYDEDVIRLLFNIDGLPLYNNSSQQFWPILALILHNEYESQPFIVAVYSGDSKPKNVEDYLKDLVTELKILILNGITIGNRKFRIELVGFSCDTPARSFIKKCKGHGGFYACERCETRGKTKNRKRVYPSIISRKRTKNSFIKKKQNEHHLEGSSPLLSIPNFDPVKSVFLDSMHLLYLGITKWLLQHYIGSKKRVNPMCKLPRHAIEKLNLNLNKSAKFIPKEFQRKKMDLDGFSYWKATQFRFFLHYCGSLVLYKILPKQMYRHFLLLFVACRILCDSELYIENVNYARELLVKFFELLPSFYGVDSQIMNSHNLIHLADDVEYTKTYLSNISAFPFENCLVSEQNKCPEMVKNNSIHRKKIVIINNDMSNECDLKSIVWRGVELNTSKSNNIVKNIETENSKECIDLVPITWTYPKENKLYCKYPEKNEHYKIDRMSKKSLKYKSTWRSFEVEIVKEAYSYEQGLRRMRIVFSDSVVYSSNLDEQLSSEEEADPFILSKTDLIHSLMNVNANLKNTDLGKTSDNESLQSEVSGTHIDNLQNYASSSSSSSPSLNNVSNMFQHSIDKINDSSLNSSPTPLKTMNKFTGEKNQKKAKDAPLSKSDLESMRRSIDYRIKEEAKITRALFTASSSYVDVEKILQEHTITDLPKIDLTSFIHFDNGLKNDIELFKKMKCFMALNVKGCQLQYSAFGRECNGVKKLNFSETETYKLLLDVLNTKFPDTNNKEISSVVSRWFSGAKDRDGGKKERSLKKMKLNEKDDVVHDK</sequence>
<evidence type="ECO:0000313" key="3">
    <source>
        <dbReference type="Proteomes" id="UP000478052"/>
    </source>
</evidence>
<feature type="compositionally biased region" description="Polar residues" evidence="1">
    <location>
        <begin position="779"/>
        <end position="794"/>
    </location>
</feature>
<feature type="compositionally biased region" description="Basic and acidic residues" evidence="1">
    <location>
        <begin position="796"/>
        <end position="812"/>
    </location>
</feature>
<keyword evidence="3" id="KW-1185">Reference proteome</keyword>
<name>A0A6G0WDT1_APHCR</name>
<evidence type="ECO:0000313" key="2">
    <source>
        <dbReference type="EMBL" id="KAF0724488.1"/>
    </source>
</evidence>
<dbReference type="PANTHER" id="PTHR33053">
    <property type="entry name" value="PROTEIN, PUTATIVE-RELATED"/>
    <property type="match status" value="1"/>
</dbReference>
<gene>
    <name evidence="2" type="ORF">FWK35_00029114</name>
</gene>
<organism evidence="2 3">
    <name type="scientific">Aphis craccivora</name>
    <name type="common">Cowpea aphid</name>
    <dbReference type="NCBI Taxonomy" id="307492"/>
    <lineage>
        <taxon>Eukaryota</taxon>
        <taxon>Metazoa</taxon>
        <taxon>Ecdysozoa</taxon>
        <taxon>Arthropoda</taxon>
        <taxon>Hexapoda</taxon>
        <taxon>Insecta</taxon>
        <taxon>Pterygota</taxon>
        <taxon>Neoptera</taxon>
        <taxon>Paraneoptera</taxon>
        <taxon>Hemiptera</taxon>
        <taxon>Sternorrhyncha</taxon>
        <taxon>Aphidomorpha</taxon>
        <taxon>Aphidoidea</taxon>
        <taxon>Aphididae</taxon>
        <taxon>Aphidini</taxon>
        <taxon>Aphis</taxon>
        <taxon>Aphis</taxon>
    </lineage>
</organism>
<feature type="region of interest" description="Disordered" evidence="1">
    <location>
        <begin position="778"/>
        <end position="812"/>
    </location>
</feature>
<evidence type="ECO:0000256" key="1">
    <source>
        <dbReference type="SAM" id="MobiDB-lite"/>
    </source>
</evidence>
<reference evidence="2 3" key="1">
    <citation type="submission" date="2019-08" db="EMBL/GenBank/DDBJ databases">
        <title>Whole genome of Aphis craccivora.</title>
        <authorList>
            <person name="Voronova N.V."/>
            <person name="Shulinski R.S."/>
            <person name="Bandarenka Y.V."/>
            <person name="Zhorov D.G."/>
            <person name="Warner D."/>
        </authorList>
    </citation>
    <scope>NUCLEOTIDE SEQUENCE [LARGE SCALE GENOMIC DNA]</scope>
    <source>
        <strain evidence="2">180601</strain>
        <tissue evidence="2">Whole Body</tissue>
    </source>
</reference>
<dbReference type="AlphaFoldDB" id="A0A6G0WDT1"/>
<comment type="caution">
    <text evidence="2">The sequence shown here is derived from an EMBL/GenBank/DDBJ whole genome shotgun (WGS) entry which is preliminary data.</text>
</comment>
<dbReference type="Proteomes" id="UP000478052">
    <property type="component" value="Unassembled WGS sequence"/>
</dbReference>
<protein>
    <recommendedName>
        <fullName evidence="4">DUF4806 domain-containing protein</fullName>
    </recommendedName>
</protein>
<accession>A0A6G0WDT1</accession>
<dbReference type="EMBL" id="VUJU01008892">
    <property type="protein sequence ID" value="KAF0724488.1"/>
    <property type="molecule type" value="Genomic_DNA"/>
</dbReference>
<proteinExistence type="predicted"/>